<dbReference type="AlphaFoldDB" id="A0A837CEM9"/>
<protein>
    <submittedName>
        <fullName evidence="2">Uncharacterized protein</fullName>
    </submittedName>
</protein>
<name>A0A837CEM9_9BRAD</name>
<comment type="caution">
    <text evidence="2">The sequence shown here is derived from an EMBL/GenBank/DDBJ whole genome shotgun (WGS) entry which is preliminary data.</text>
</comment>
<sequence length="381" mass="42512">MRLQRRRPACQARRRERRNQFGDHTFVVEAGAVGRPHHHAHRHREHGQRRTVGAYQIISCALAGGYRGMVTRDAVHGQIHREDVRIDIRPPDMQATLRAGIAAFPVLLPIGYAVEAVGVCLLCGTLQPAPDERVYIPIQRRHFRHIRMLGILGREVSGLAQPGIITRHLVDAPTLDPVVIVRAKQDLRLHIPLAKQTVVPFGRVTMLPLHDEGCALLHHRLDGLGSGEFKKCLARTRLVQGQPVLAQSRKANPPQAPASPIRQPLHHRVAGKFRFDSLHRNGGRERDVDMQVIGNRHARHHFHVHQTGVRDSPARRLVIGNPLEAETVTPLLGRRQGQGMRRLSPASPRRHCLAGGRSAQDVGAPRPTGFGRILVDIPIFQ</sequence>
<evidence type="ECO:0000313" key="2">
    <source>
        <dbReference type="EMBL" id="KGJ67468.1"/>
    </source>
</evidence>
<gene>
    <name evidence="2" type="ORF">BJA5080_08323</name>
</gene>
<reference evidence="2 3" key="1">
    <citation type="journal article" date="2014" name="BMC Genomics">
        <title>Comparative genomics of Bradyrhizobium japonicum CPAC 15 and Bradyrhizobium diazoefficiens CPAC 7: elite model strains for understanding symbiotic performance with soybean.</title>
        <authorList>
            <person name="Siqueira A.F."/>
            <person name="Ormeno-Orrillo E."/>
            <person name="Souza R.C."/>
            <person name="Rodrigues E.P."/>
            <person name="Almeida L.G."/>
            <person name="Barcellos F.G."/>
            <person name="Batista J.S."/>
            <person name="Nakatami A.S."/>
            <person name="Martinez-Romero E."/>
            <person name="Vasconcelos A.T."/>
            <person name="Hungria M."/>
        </authorList>
    </citation>
    <scope>NUCLEOTIDE SEQUENCE [LARGE SCALE GENOMIC DNA]</scope>
    <source>
        <strain evidence="2 3">SEMIA 5080</strain>
    </source>
</reference>
<dbReference type="Proteomes" id="UP000024900">
    <property type="component" value="Unassembled WGS sequence"/>
</dbReference>
<accession>A0A837CEM9</accession>
<dbReference type="EMBL" id="ADOU02000005">
    <property type="protein sequence ID" value="KGJ67468.1"/>
    <property type="molecule type" value="Genomic_DNA"/>
</dbReference>
<evidence type="ECO:0000256" key="1">
    <source>
        <dbReference type="SAM" id="MobiDB-lite"/>
    </source>
</evidence>
<feature type="region of interest" description="Disordered" evidence="1">
    <location>
        <begin position="335"/>
        <end position="365"/>
    </location>
</feature>
<organism evidence="2 3">
    <name type="scientific">Bradyrhizobium diazoefficiens SEMIA 5080</name>
    <dbReference type="NCBI Taxonomy" id="754504"/>
    <lineage>
        <taxon>Bacteria</taxon>
        <taxon>Pseudomonadati</taxon>
        <taxon>Pseudomonadota</taxon>
        <taxon>Alphaproteobacteria</taxon>
        <taxon>Hyphomicrobiales</taxon>
        <taxon>Nitrobacteraceae</taxon>
        <taxon>Bradyrhizobium</taxon>
    </lineage>
</organism>
<evidence type="ECO:0000313" key="3">
    <source>
        <dbReference type="Proteomes" id="UP000024900"/>
    </source>
</evidence>
<proteinExistence type="predicted"/>